<organism evidence="2 3">
    <name type="scientific">Shewanella sairae</name>
    <dbReference type="NCBI Taxonomy" id="190310"/>
    <lineage>
        <taxon>Bacteria</taxon>
        <taxon>Pseudomonadati</taxon>
        <taxon>Pseudomonadota</taxon>
        <taxon>Gammaproteobacteria</taxon>
        <taxon>Alteromonadales</taxon>
        <taxon>Shewanellaceae</taxon>
        <taxon>Shewanella</taxon>
    </lineage>
</organism>
<evidence type="ECO:0000313" key="2">
    <source>
        <dbReference type="EMBL" id="GIU42944.1"/>
    </source>
</evidence>
<dbReference type="NCBIfam" id="TIGR01439">
    <property type="entry name" value="lp_hng_hel_AbrB"/>
    <property type="match status" value="1"/>
</dbReference>
<accession>A0ABQ4P653</accession>
<comment type="caution">
    <text evidence="2">The sequence shown here is derived from an EMBL/GenBank/DDBJ whole genome shotgun (WGS) entry which is preliminary data.</text>
</comment>
<dbReference type="InterPro" id="IPR007159">
    <property type="entry name" value="SpoVT-AbrB_dom"/>
</dbReference>
<dbReference type="Pfam" id="PF04014">
    <property type="entry name" value="MazE_antitoxin"/>
    <property type="match status" value="1"/>
</dbReference>
<protein>
    <recommendedName>
        <fullName evidence="1">SpoVT-AbrB domain-containing protein</fullName>
    </recommendedName>
</protein>
<name>A0ABQ4P653_9GAMM</name>
<feature type="domain" description="SpoVT-AbrB" evidence="1">
    <location>
        <begin position="7"/>
        <end position="52"/>
    </location>
</feature>
<reference evidence="2" key="1">
    <citation type="submission" date="2021-05" db="EMBL/GenBank/DDBJ databases">
        <title>Molecular characterization for Shewanella algae harboring chromosomal blaOXA-55-like strains isolated from clinical and environment sample.</title>
        <authorList>
            <person name="Ohama Y."/>
            <person name="Aoki K."/>
            <person name="Harada S."/>
            <person name="Moriya K."/>
            <person name="Ishii Y."/>
            <person name="Tateda K."/>
        </authorList>
    </citation>
    <scope>NUCLEOTIDE SEQUENCE</scope>
    <source>
        <strain evidence="2">JCM 11563</strain>
    </source>
</reference>
<dbReference type="EMBL" id="BPEY01000012">
    <property type="protein sequence ID" value="GIU42944.1"/>
    <property type="molecule type" value="Genomic_DNA"/>
</dbReference>
<dbReference type="InterPro" id="IPR037914">
    <property type="entry name" value="SpoVT-AbrB_sf"/>
</dbReference>
<dbReference type="RefSeq" id="WP_220780153.1">
    <property type="nucleotide sequence ID" value="NZ_BPEY01000012.1"/>
</dbReference>
<dbReference type="SMART" id="SM00966">
    <property type="entry name" value="SpoVT_AbrB"/>
    <property type="match status" value="1"/>
</dbReference>
<evidence type="ECO:0000259" key="1">
    <source>
        <dbReference type="SMART" id="SM00966"/>
    </source>
</evidence>
<proteinExistence type="predicted"/>
<gene>
    <name evidence="2" type="ORF">TUM4438_10710</name>
</gene>
<dbReference type="Proteomes" id="UP000887104">
    <property type="component" value="Unassembled WGS sequence"/>
</dbReference>
<dbReference type="SUPFAM" id="SSF89447">
    <property type="entry name" value="AbrB/MazE/MraZ-like"/>
    <property type="match status" value="1"/>
</dbReference>
<sequence length="85" mass="9201">MTAVSIRQSGGANIISLPKTIVKLLGLHTGSQLDLTIQDNKILLTPIEESITLESLLAASPKECFAVTAEDREWIEARPVGKEDN</sequence>
<dbReference type="Gene3D" id="2.10.260.10">
    <property type="match status" value="1"/>
</dbReference>
<keyword evidence="3" id="KW-1185">Reference proteome</keyword>
<evidence type="ECO:0000313" key="3">
    <source>
        <dbReference type="Proteomes" id="UP000887104"/>
    </source>
</evidence>